<dbReference type="GO" id="GO:0003676">
    <property type="term" value="F:nucleic acid binding"/>
    <property type="evidence" value="ECO:0007669"/>
    <property type="project" value="InterPro"/>
</dbReference>
<dbReference type="AlphaFoldDB" id="A0A484AQJ8"/>
<reference evidence="1 2" key="1">
    <citation type="journal article" date="2019" name="J. Hered.">
        <title>An Improved Genome Assembly for Drosophila navojoa, the Basal Species in the mojavensis Cluster.</title>
        <authorList>
            <person name="Vanderlinde T."/>
            <person name="Dupim E.G."/>
            <person name="Nazario-Yepiz N.O."/>
            <person name="Carvalho A.B."/>
        </authorList>
    </citation>
    <scope>NUCLEOTIDE SEQUENCE [LARGE SCALE GENOMIC DNA]</scope>
    <source>
        <strain evidence="1">Navoj_Jal97</strain>
        <tissue evidence="1">Whole organism</tissue>
    </source>
</reference>
<dbReference type="EMBL" id="LSRL02002024">
    <property type="protein sequence ID" value="TDG38756.1"/>
    <property type="molecule type" value="Genomic_DNA"/>
</dbReference>
<comment type="caution">
    <text evidence="1">The sequence shown here is derived from an EMBL/GenBank/DDBJ whole genome shotgun (WGS) entry which is preliminary data.</text>
</comment>
<protein>
    <submittedName>
        <fullName evidence="1">Uncharacterized protein</fullName>
    </submittedName>
</protein>
<evidence type="ECO:0000313" key="2">
    <source>
        <dbReference type="Proteomes" id="UP000295192"/>
    </source>
</evidence>
<evidence type="ECO:0000313" key="1">
    <source>
        <dbReference type="EMBL" id="TDG38756.1"/>
    </source>
</evidence>
<dbReference type="OMA" id="WNELLHE"/>
<name>A0A484AQJ8_DRONA</name>
<dbReference type="Gene3D" id="3.30.420.10">
    <property type="entry name" value="Ribonuclease H-like superfamily/Ribonuclease H"/>
    <property type="match status" value="1"/>
</dbReference>
<proteinExistence type="predicted"/>
<organism evidence="1 2">
    <name type="scientific">Drosophila navojoa</name>
    <name type="common">Fruit fly</name>
    <dbReference type="NCBI Taxonomy" id="7232"/>
    <lineage>
        <taxon>Eukaryota</taxon>
        <taxon>Metazoa</taxon>
        <taxon>Ecdysozoa</taxon>
        <taxon>Arthropoda</taxon>
        <taxon>Hexapoda</taxon>
        <taxon>Insecta</taxon>
        <taxon>Pterygota</taxon>
        <taxon>Neoptera</taxon>
        <taxon>Endopterygota</taxon>
        <taxon>Diptera</taxon>
        <taxon>Brachycera</taxon>
        <taxon>Muscomorpha</taxon>
        <taxon>Ephydroidea</taxon>
        <taxon>Drosophilidae</taxon>
        <taxon>Drosophila</taxon>
    </lineage>
</organism>
<sequence>MLIRREAEPMAVLCADFVFQDALAEWAFWARNQSIWFAKKTSRTVKTMTAQYIEGHQSSWNELLHEVTLAVNSSVAGSTGFTPARLPAALYDERNGAADGAED</sequence>
<accession>A0A484AQJ8</accession>
<gene>
    <name evidence="1" type="ORF">AWZ03_014822</name>
</gene>
<keyword evidence="2" id="KW-1185">Reference proteome</keyword>
<dbReference type="InterPro" id="IPR036397">
    <property type="entry name" value="RNaseH_sf"/>
</dbReference>
<dbReference type="Proteomes" id="UP000295192">
    <property type="component" value="Unassembled WGS sequence"/>
</dbReference>